<accession>A0A8H4W6K2</accession>
<dbReference type="InterPro" id="IPR050896">
    <property type="entry name" value="Mito_lipid_metab_GTPase"/>
</dbReference>
<dbReference type="AlphaFoldDB" id="A0A8H4W6K2"/>
<dbReference type="InterPro" id="IPR027417">
    <property type="entry name" value="P-loop_NTPase"/>
</dbReference>
<dbReference type="SUPFAM" id="SSF52540">
    <property type="entry name" value="P-loop containing nucleoside triphosphate hydrolases"/>
    <property type="match status" value="1"/>
</dbReference>
<feature type="compositionally biased region" description="Polar residues" evidence="1">
    <location>
        <begin position="47"/>
        <end position="66"/>
    </location>
</feature>
<dbReference type="PANTHER" id="PTHR46434:SF1">
    <property type="entry name" value="GENETIC INTERACTOR OF PROHIBITINS 3, MITOCHONDRIAL"/>
    <property type="match status" value="1"/>
</dbReference>
<comment type="caution">
    <text evidence="2">The sequence shown here is derived from an EMBL/GenBank/DDBJ whole genome shotgun (WGS) entry which is preliminary data.</text>
</comment>
<dbReference type="PANTHER" id="PTHR46434">
    <property type="entry name" value="GENETIC INTERACTOR OF PROHIBITINS 3, MITOCHONDRIAL"/>
    <property type="match status" value="1"/>
</dbReference>
<protein>
    <submittedName>
        <fullName evidence="2">Uncharacterized protein</fullName>
    </submittedName>
</protein>
<evidence type="ECO:0000256" key="1">
    <source>
        <dbReference type="SAM" id="MobiDB-lite"/>
    </source>
</evidence>
<reference evidence="2 3" key="1">
    <citation type="submission" date="2020-03" db="EMBL/GenBank/DDBJ databases">
        <title>Draft Genome Sequence of Cudoniella acicularis.</title>
        <authorList>
            <person name="Buettner E."/>
            <person name="Kellner H."/>
        </authorList>
    </citation>
    <scope>NUCLEOTIDE SEQUENCE [LARGE SCALE GENOMIC DNA]</scope>
    <source>
        <strain evidence="2 3">DSM 108380</strain>
    </source>
</reference>
<dbReference type="GO" id="GO:0005739">
    <property type="term" value="C:mitochondrion"/>
    <property type="evidence" value="ECO:0007669"/>
    <property type="project" value="TreeGrafter"/>
</dbReference>
<feature type="compositionally biased region" description="Basic residues" evidence="1">
    <location>
        <begin position="656"/>
        <end position="671"/>
    </location>
</feature>
<proteinExistence type="predicted"/>
<keyword evidence="3" id="KW-1185">Reference proteome</keyword>
<sequence>MSICARGRVSKLVQRLATQIGEPVADLPAFLCPGLLQAAHPQAFPLRSNQPRIPSQQSSRRLTTSAVPAPHESVASGVPRQSQSLPQQCAGCGALSQTVLKDEPGFYSLTRRSVKDYLSSSNPKVSEEDAIIQASLKNAGDLNLGDFSRPTKNANPPVCDRCHTLKHHEVGVSIHHPSIHSIQDTIFESPFKYNHIYHVIDAADFPMSLVPGLHKLLHLTPQRSLNRRSKTGRFYHGQKTEVSFIITRSDLLAPLKSQVDSMMPYLRSVLRDALGRAGKDVRLGNIRCISAKQGWWTKELKEEIWKRGGGGWMVGKVNVGKSQLFHDVFPKGRKGVSVIKKPTLSVSTPPEITEEPDASLENTLGLQEESNLVSEDIEPEIQWKEAEPLDTSLLLPPAPPETDYPAMPLVSSLPGTTASPIRLSFGNGKGELIDLPGLSRGDFELHVQPQHRSSLVMRSRVRPEQQVIKPGQSLLLGGFIRITPTTPNLIMLAYAFTPINPHLTSTAKAIGTQEQTRESTVENISLPGTGEKIASAGTFHLKWDVTKERSGPLTASDAGGIKVEQLPYRVLATDILIEGCGWVELVAQVRKKHFEQNEVVEAKPDTSFWGEEEGETIVEEQVDPSWPTVEVFTPKGKFIAVRRPMNAWLHIASKPTKGKLQGRPRKSMKGVKKAEKQRGRMQASV</sequence>
<feature type="region of interest" description="Disordered" evidence="1">
    <location>
        <begin position="46"/>
        <end position="80"/>
    </location>
</feature>
<dbReference type="OrthoDB" id="1696305at2759"/>
<dbReference type="Gene3D" id="3.40.50.300">
    <property type="entry name" value="P-loop containing nucleotide triphosphate hydrolases"/>
    <property type="match status" value="1"/>
</dbReference>
<feature type="region of interest" description="Disordered" evidence="1">
    <location>
        <begin position="654"/>
        <end position="685"/>
    </location>
</feature>
<dbReference type="Proteomes" id="UP000566819">
    <property type="component" value="Unassembled WGS sequence"/>
</dbReference>
<evidence type="ECO:0000313" key="3">
    <source>
        <dbReference type="Proteomes" id="UP000566819"/>
    </source>
</evidence>
<dbReference type="EMBL" id="JAAMPI010000103">
    <property type="protein sequence ID" value="KAF4635727.1"/>
    <property type="molecule type" value="Genomic_DNA"/>
</dbReference>
<evidence type="ECO:0000313" key="2">
    <source>
        <dbReference type="EMBL" id="KAF4635727.1"/>
    </source>
</evidence>
<gene>
    <name evidence="2" type="ORF">G7Y89_g2374</name>
</gene>
<organism evidence="2 3">
    <name type="scientific">Cudoniella acicularis</name>
    <dbReference type="NCBI Taxonomy" id="354080"/>
    <lineage>
        <taxon>Eukaryota</taxon>
        <taxon>Fungi</taxon>
        <taxon>Dikarya</taxon>
        <taxon>Ascomycota</taxon>
        <taxon>Pezizomycotina</taxon>
        <taxon>Leotiomycetes</taxon>
        <taxon>Helotiales</taxon>
        <taxon>Tricladiaceae</taxon>
        <taxon>Cudoniella</taxon>
    </lineage>
</organism>
<name>A0A8H4W6K2_9HELO</name>